<dbReference type="GO" id="GO:0017168">
    <property type="term" value="F:5-oxoprolinase (ATP-hydrolyzing) activity"/>
    <property type="evidence" value="ECO:0007669"/>
    <property type="project" value="TreeGrafter"/>
</dbReference>
<feature type="domain" description="Hydantoinase B/oxoprolinase" evidence="1">
    <location>
        <begin position="6"/>
        <end position="528"/>
    </location>
</feature>
<proteinExistence type="predicted"/>
<protein>
    <submittedName>
        <fullName evidence="2">Hydantoinase B/oxoprolinase family protein</fullName>
    </submittedName>
</protein>
<accession>A0AAX3W3H8</accession>
<name>A0AAX3W3H8_MAMLE</name>
<dbReference type="GO" id="GO:0006749">
    <property type="term" value="P:glutathione metabolic process"/>
    <property type="evidence" value="ECO:0007669"/>
    <property type="project" value="TreeGrafter"/>
</dbReference>
<sequence>MSYKTDPFTYEVIKDSLISTGEEMFIALARTSMSPIIYEVLDYACGLTNKKGELVTLGNGVTGFIGMLSFMVKETLKTYGDDINEGDVFLINDPYEGGGSHLCDVGLVLPIFQDSELVAFVANKAHWTEVGGKDTGSMSTNSTDVYQEGLQFPCVKLYDKGAENKALVKVIESNVRFPELSIGDMRAQIASLKTGEKRIQGLCKKYTTQSILESMERFLDQGEKSTLNEISKLPQGIYEIDELIDDDGISDEQIPIKLKLTITKDEFICDFRGSSKQVQGPINSSYTGLVSAVRTIFLAITNPSQEVNDGAFRPLKIITDKGSIISAQRPAPVSMYWESMLYGSETIWKALAPVIPDRLTAGHLLSVCVVIMGGKHPDKDGNFLIVEPSVGGWGASNSFDGDTGQFCVSDGETFNVPVEIAENTYGVQVEEYSMRTDGRGAGEYRGGPGVIRTYKALTDGQFFTGSFGHHKQNTWGADGGHEGSNNEFLIEKSNGELDGPFGKYNQYPLNKGDKVILRTATGGGFGDPHKRAKKLIEKDIKNEYITLQQAKEIYNYK</sequence>
<dbReference type="RefSeq" id="WP_282862098.1">
    <property type="nucleotide sequence ID" value="NZ_CP118848.1"/>
</dbReference>
<organism evidence="2 3">
    <name type="scientific">Mammaliicoccus lentus</name>
    <name type="common">Staphylococcus lentus</name>
    <dbReference type="NCBI Taxonomy" id="42858"/>
    <lineage>
        <taxon>Bacteria</taxon>
        <taxon>Bacillati</taxon>
        <taxon>Bacillota</taxon>
        <taxon>Bacilli</taxon>
        <taxon>Bacillales</taxon>
        <taxon>Staphylococcaceae</taxon>
        <taxon>Mammaliicoccus</taxon>
    </lineage>
</organism>
<gene>
    <name evidence="2" type="ORF">PYH69_14075</name>
</gene>
<dbReference type="InterPro" id="IPR045079">
    <property type="entry name" value="Oxoprolinase-like"/>
</dbReference>
<dbReference type="InterPro" id="IPR003692">
    <property type="entry name" value="Hydantoinase_B"/>
</dbReference>
<reference evidence="2" key="1">
    <citation type="journal article" date="2023" name="Antibiotics">
        <title>Prevalence and Molecular Characterization of Methicillin-Resistant Staphylococci (MRS) and Mammaliicocci (MRM) in Dromedary Camels from Algeria: First Detection of SCCmec-mecC Hybrid in Methicillin-Resistant Mammaliicoccus lentus.</title>
        <authorList>
            <person name="Belhout C."/>
            <person name="Boyen F."/>
            <person name="Vereecke N."/>
            <person name="Theuns S."/>
            <person name="Taibi N."/>
            <person name="Stegger M."/>
            <person name="de la Fe-Rodriguez P.Y."/>
            <person name="Bouayad L."/>
            <person name="Elgroud R."/>
            <person name="Butaye P."/>
        </authorList>
    </citation>
    <scope>NUCLEOTIDE SEQUENCE</scope>
    <source>
        <strain evidence="2">7048</strain>
    </source>
</reference>
<dbReference type="EMBL" id="CP118848">
    <property type="protein sequence ID" value="WHI59818.1"/>
    <property type="molecule type" value="Genomic_DNA"/>
</dbReference>
<dbReference type="AlphaFoldDB" id="A0AAX3W3H8"/>
<dbReference type="PANTHER" id="PTHR11365:SF23">
    <property type="entry name" value="HYPOTHETICAL 5-OXOPROLINASE (EUROFUNG)-RELATED"/>
    <property type="match status" value="1"/>
</dbReference>
<evidence type="ECO:0000313" key="3">
    <source>
        <dbReference type="Proteomes" id="UP001223261"/>
    </source>
</evidence>
<dbReference type="GO" id="GO:0005829">
    <property type="term" value="C:cytosol"/>
    <property type="evidence" value="ECO:0007669"/>
    <property type="project" value="TreeGrafter"/>
</dbReference>
<dbReference type="PANTHER" id="PTHR11365">
    <property type="entry name" value="5-OXOPROLINASE RELATED"/>
    <property type="match status" value="1"/>
</dbReference>
<dbReference type="Proteomes" id="UP001223261">
    <property type="component" value="Chromosome"/>
</dbReference>
<dbReference type="Pfam" id="PF02538">
    <property type="entry name" value="Hydantoinase_B"/>
    <property type="match status" value="1"/>
</dbReference>
<evidence type="ECO:0000259" key="1">
    <source>
        <dbReference type="Pfam" id="PF02538"/>
    </source>
</evidence>
<evidence type="ECO:0000313" key="2">
    <source>
        <dbReference type="EMBL" id="WHI59818.1"/>
    </source>
</evidence>